<dbReference type="PANTHER" id="PTHR33336">
    <property type="entry name" value="QUINOL MONOOXYGENASE YGIN-RELATED"/>
    <property type="match status" value="1"/>
</dbReference>
<proteinExistence type="predicted"/>
<protein>
    <submittedName>
        <fullName evidence="2">Quinol monooxygenase YgiN</fullName>
    </submittedName>
</protein>
<reference evidence="2 3" key="1">
    <citation type="submission" date="2016-10" db="EMBL/GenBank/DDBJ databases">
        <authorList>
            <person name="de Groot N.N."/>
        </authorList>
    </citation>
    <scope>NUCLEOTIDE SEQUENCE [LARGE SCALE GENOMIC DNA]</scope>
    <source>
        <strain evidence="2 3">CGMCC 1.3401</strain>
    </source>
</reference>
<dbReference type="SUPFAM" id="SSF54909">
    <property type="entry name" value="Dimeric alpha+beta barrel"/>
    <property type="match status" value="1"/>
</dbReference>
<organism evidence="2 3">
    <name type="scientific">Rhizobium mongolense subsp. loessense</name>
    <dbReference type="NCBI Taxonomy" id="158890"/>
    <lineage>
        <taxon>Bacteria</taxon>
        <taxon>Pseudomonadati</taxon>
        <taxon>Pseudomonadota</taxon>
        <taxon>Alphaproteobacteria</taxon>
        <taxon>Hyphomicrobiales</taxon>
        <taxon>Rhizobiaceae</taxon>
        <taxon>Rhizobium/Agrobacterium group</taxon>
        <taxon>Rhizobium</taxon>
    </lineage>
</organism>
<dbReference type="Proteomes" id="UP000199542">
    <property type="component" value="Unassembled WGS sequence"/>
</dbReference>
<gene>
    <name evidence="2" type="ORF">SAMN02927900_00734</name>
</gene>
<dbReference type="GO" id="GO:0004497">
    <property type="term" value="F:monooxygenase activity"/>
    <property type="evidence" value="ECO:0007669"/>
    <property type="project" value="UniProtKB-KW"/>
</dbReference>
<dbReference type="AlphaFoldDB" id="A0A1G4PMI7"/>
<dbReference type="InterPro" id="IPR011008">
    <property type="entry name" value="Dimeric_a/b-barrel"/>
</dbReference>
<dbReference type="PROSITE" id="PS51725">
    <property type="entry name" value="ABM"/>
    <property type="match status" value="1"/>
</dbReference>
<keyword evidence="2" id="KW-0560">Oxidoreductase</keyword>
<dbReference type="EMBL" id="FMTM01000001">
    <property type="protein sequence ID" value="SCW33496.1"/>
    <property type="molecule type" value="Genomic_DNA"/>
</dbReference>
<keyword evidence="2" id="KW-0503">Monooxygenase</keyword>
<evidence type="ECO:0000313" key="3">
    <source>
        <dbReference type="Proteomes" id="UP000199542"/>
    </source>
</evidence>
<dbReference type="Pfam" id="PF03992">
    <property type="entry name" value="ABM"/>
    <property type="match status" value="1"/>
</dbReference>
<name>A0A1G4PMI7_9HYPH</name>
<dbReference type="InterPro" id="IPR050744">
    <property type="entry name" value="AI-2_Isomerase_LsrG"/>
</dbReference>
<dbReference type="RefSeq" id="WP_092583572.1">
    <property type="nucleotide sequence ID" value="NZ_FMTM01000001.1"/>
</dbReference>
<dbReference type="InterPro" id="IPR007138">
    <property type="entry name" value="ABM_dom"/>
</dbReference>
<dbReference type="PANTHER" id="PTHR33336:SF3">
    <property type="entry name" value="ABM DOMAIN-CONTAINING PROTEIN"/>
    <property type="match status" value="1"/>
</dbReference>
<accession>A0A1G4PMI7</accession>
<evidence type="ECO:0000313" key="2">
    <source>
        <dbReference type="EMBL" id="SCW33496.1"/>
    </source>
</evidence>
<feature type="domain" description="ABM" evidence="1">
    <location>
        <begin position="6"/>
        <end position="99"/>
    </location>
</feature>
<evidence type="ECO:0000259" key="1">
    <source>
        <dbReference type="PROSITE" id="PS51725"/>
    </source>
</evidence>
<dbReference type="Gene3D" id="3.30.70.100">
    <property type="match status" value="1"/>
</dbReference>
<sequence length="119" mass="13333">MSGKRVVRMAELEIDPAQLDAYRALLADEIEASVASERGVLTLYAVSIKDHPEKICIFEVYASQEDYEAHLRMPHFLKYKTASARMVRSLSLIDVDPIILRGKTGDHLATQVGSKDTRT</sequence>